<dbReference type="EMBL" id="PFNG01000164">
    <property type="protein sequence ID" value="PIZ37815.1"/>
    <property type="molecule type" value="Genomic_DNA"/>
</dbReference>
<dbReference type="PIRSF" id="PIRSF006728">
    <property type="entry name" value="CinA"/>
    <property type="match status" value="1"/>
</dbReference>
<dbReference type="RefSeq" id="WP_286677401.1">
    <property type="nucleotide sequence ID" value="NZ_MNXI01000004.1"/>
</dbReference>
<dbReference type="InterPro" id="IPR008135">
    <property type="entry name" value="Competence-induced_CinA"/>
</dbReference>
<dbReference type="Proteomes" id="UP000230956">
    <property type="component" value="Unassembled WGS sequence"/>
</dbReference>
<dbReference type="Pfam" id="PF18146">
    <property type="entry name" value="CinA_KH"/>
    <property type="match status" value="1"/>
</dbReference>
<dbReference type="NCBIfam" id="TIGR00200">
    <property type="entry name" value="cinA_nterm"/>
    <property type="match status" value="1"/>
</dbReference>
<dbReference type="NCBIfam" id="NF001813">
    <property type="entry name" value="PRK00549.1"/>
    <property type="match status" value="1"/>
</dbReference>
<dbReference type="InterPro" id="IPR036425">
    <property type="entry name" value="MoaB/Mog-like_dom_sf"/>
</dbReference>
<name>A0A2M7T7B6_9ACTN</name>
<dbReference type="Gene3D" id="3.40.980.10">
    <property type="entry name" value="MoaB/Mog-like domain"/>
    <property type="match status" value="1"/>
</dbReference>
<evidence type="ECO:0000313" key="3">
    <source>
        <dbReference type="EMBL" id="PIZ37815.1"/>
    </source>
</evidence>
<dbReference type="PANTHER" id="PTHR13939:SF0">
    <property type="entry name" value="NMN AMIDOHYDROLASE-LIKE PROTEIN YFAY"/>
    <property type="match status" value="1"/>
</dbReference>
<dbReference type="Pfam" id="PF02464">
    <property type="entry name" value="CinA"/>
    <property type="match status" value="1"/>
</dbReference>
<reference evidence="4" key="1">
    <citation type="submission" date="2017-09" db="EMBL/GenBank/DDBJ databases">
        <title>Depth-based differentiation of microbial function through sediment-hosted aquifers and enrichment of novel symbionts in the deep terrestrial subsurface.</title>
        <authorList>
            <person name="Probst A.J."/>
            <person name="Ladd B."/>
            <person name="Jarett J.K."/>
            <person name="Geller-Mcgrath D.E."/>
            <person name="Sieber C.M.K."/>
            <person name="Emerson J.B."/>
            <person name="Anantharaman K."/>
            <person name="Thomas B.C."/>
            <person name="Malmstrom R."/>
            <person name="Stieglmeier M."/>
            <person name="Klingl A."/>
            <person name="Woyke T."/>
            <person name="Ryan C.M."/>
            <person name="Banfield J.F."/>
        </authorList>
    </citation>
    <scope>NUCLEOTIDE SEQUENCE [LARGE SCALE GENOMIC DNA]</scope>
</reference>
<dbReference type="PANTHER" id="PTHR13939">
    <property type="entry name" value="NICOTINAMIDE-NUCLEOTIDE AMIDOHYDROLASE PNCC"/>
    <property type="match status" value="1"/>
</dbReference>
<dbReference type="SUPFAM" id="SSF53218">
    <property type="entry name" value="Molybdenum cofactor biosynthesis proteins"/>
    <property type="match status" value="1"/>
</dbReference>
<dbReference type="InterPro" id="IPR001453">
    <property type="entry name" value="MoaB/Mog_dom"/>
</dbReference>
<evidence type="ECO:0000259" key="2">
    <source>
        <dbReference type="SMART" id="SM00852"/>
    </source>
</evidence>
<dbReference type="Pfam" id="PF00994">
    <property type="entry name" value="MoCF_biosynth"/>
    <property type="match status" value="1"/>
</dbReference>
<dbReference type="InterPro" id="IPR008136">
    <property type="entry name" value="CinA_C"/>
</dbReference>
<proteinExistence type="inferred from homology"/>
<dbReference type="Gene3D" id="3.90.950.20">
    <property type="entry name" value="CinA-like"/>
    <property type="match status" value="1"/>
</dbReference>
<evidence type="ECO:0000256" key="1">
    <source>
        <dbReference type="HAMAP-Rule" id="MF_00226"/>
    </source>
</evidence>
<comment type="caution">
    <text evidence="3">The sequence shown here is derived from an EMBL/GenBank/DDBJ whole genome shotgun (WGS) entry which is preliminary data.</text>
</comment>
<dbReference type="NCBIfam" id="TIGR00199">
    <property type="entry name" value="PncC_domain"/>
    <property type="match status" value="1"/>
</dbReference>
<dbReference type="HAMAP" id="MF_00226_B">
    <property type="entry name" value="CinA_B"/>
    <property type="match status" value="1"/>
</dbReference>
<evidence type="ECO:0000313" key="4">
    <source>
        <dbReference type="Proteomes" id="UP000230956"/>
    </source>
</evidence>
<gene>
    <name evidence="3" type="ORF">COY37_06910</name>
</gene>
<dbReference type="AlphaFoldDB" id="A0A2M7T7B6"/>
<accession>A0A2M7T7B6</accession>
<dbReference type="InterPro" id="IPR050101">
    <property type="entry name" value="CinA"/>
</dbReference>
<comment type="similarity">
    <text evidence="1">Belongs to the CinA family.</text>
</comment>
<dbReference type="SMART" id="SM00852">
    <property type="entry name" value="MoCF_biosynth"/>
    <property type="match status" value="1"/>
</dbReference>
<feature type="domain" description="MoaB/Mog" evidence="2">
    <location>
        <begin position="4"/>
        <end position="171"/>
    </location>
</feature>
<organism evidence="3 4">
    <name type="scientific">Candidatus Aquicultor secundus</name>
    <dbReference type="NCBI Taxonomy" id="1973895"/>
    <lineage>
        <taxon>Bacteria</taxon>
        <taxon>Bacillati</taxon>
        <taxon>Actinomycetota</taxon>
        <taxon>Candidatus Aquicultoria</taxon>
        <taxon>Candidatus Aquicultorales</taxon>
        <taxon>Candidatus Aquicultoraceae</taxon>
        <taxon>Candidatus Aquicultor</taxon>
    </lineage>
</organism>
<dbReference type="SUPFAM" id="SSF142433">
    <property type="entry name" value="CinA-like"/>
    <property type="match status" value="1"/>
</dbReference>
<sequence length="422" mass="45219">MQYHIITVGSELTLGLSVNTNAAFIAKRLGREGFTCNCQVSVPDNLHLIAKAISESLVDAHGVIVTGGLGPTADDITREAICEAVGCELEYRPYLAEVIKERYGTRNNPLPEITFRQAYLPSGATAITPTIGSAPGILLDKGGKYIVSLPGVPREMEAMIEHDVIPWLKSKFSNGEYYRLRVLRTTARTEASLQEHVEDLMTASPDISVGIIASPGEIQLQLLARGTDENIVSRTLNEAEAKFTERLGNIVFGFDDQTIEEVVGDLLKKHGLKLALAESCTGGLASKKITDIPGSSEYFLGSIVSYSNGAKESLLNVSNQTLLRHGAVSAASALAMAAGAREKFGADIGLSITGIAGPSGGTADKPVGLVYIGLYHKATSYTNKFVFFGSRDIIRLKSANAALDMLRYYILDNFEQPAGDTS</sequence>
<dbReference type="Gene3D" id="3.30.70.2860">
    <property type="match status" value="1"/>
</dbReference>
<dbReference type="CDD" id="cd00885">
    <property type="entry name" value="cinA"/>
    <property type="match status" value="1"/>
</dbReference>
<dbReference type="InterPro" id="IPR036653">
    <property type="entry name" value="CinA-like_C"/>
</dbReference>
<protein>
    <recommendedName>
        <fullName evidence="1">CinA-like protein</fullName>
    </recommendedName>
</protein>
<dbReference type="InterPro" id="IPR041424">
    <property type="entry name" value="CinA_KH"/>
</dbReference>